<evidence type="ECO:0000313" key="2">
    <source>
        <dbReference type="Proteomes" id="UP000054538"/>
    </source>
</evidence>
<protein>
    <submittedName>
        <fullName evidence="1">Uncharacterized protein</fullName>
    </submittedName>
</protein>
<proteinExistence type="predicted"/>
<accession>A0A0D0DEB2</accession>
<gene>
    <name evidence="1" type="ORF">PAXRUDRAFT_161944</name>
</gene>
<dbReference type="AlphaFoldDB" id="A0A0D0DEB2"/>
<dbReference type="EMBL" id="KN826351">
    <property type="protein sequence ID" value="KIK79194.1"/>
    <property type="molecule type" value="Genomic_DNA"/>
</dbReference>
<dbReference type="OrthoDB" id="3187773at2759"/>
<name>A0A0D0DEB2_9AGAM</name>
<keyword evidence="2" id="KW-1185">Reference proteome</keyword>
<dbReference type="InParanoid" id="A0A0D0DEB2"/>
<sequence length="100" mass="11525">MEPLYDYMLHPCAIVHWFDTIEDAPGEDTGMWMVCPAFCANYTPKIAVIHIDTIYCAACLIPTYSCHPVPLDIKYYHSYDTFHAFYVSKCADHHTFEIAL</sequence>
<organism evidence="1 2">
    <name type="scientific">Paxillus rubicundulus Ve08.2h10</name>
    <dbReference type="NCBI Taxonomy" id="930991"/>
    <lineage>
        <taxon>Eukaryota</taxon>
        <taxon>Fungi</taxon>
        <taxon>Dikarya</taxon>
        <taxon>Basidiomycota</taxon>
        <taxon>Agaricomycotina</taxon>
        <taxon>Agaricomycetes</taxon>
        <taxon>Agaricomycetidae</taxon>
        <taxon>Boletales</taxon>
        <taxon>Paxilineae</taxon>
        <taxon>Paxillaceae</taxon>
        <taxon>Paxillus</taxon>
    </lineage>
</organism>
<reference evidence="1 2" key="1">
    <citation type="submission" date="2014-04" db="EMBL/GenBank/DDBJ databases">
        <authorList>
            <consortium name="DOE Joint Genome Institute"/>
            <person name="Kuo A."/>
            <person name="Kohler A."/>
            <person name="Jargeat P."/>
            <person name="Nagy L.G."/>
            <person name="Floudas D."/>
            <person name="Copeland A."/>
            <person name="Barry K.W."/>
            <person name="Cichocki N."/>
            <person name="Veneault-Fourrey C."/>
            <person name="LaButti K."/>
            <person name="Lindquist E.A."/>
            <person name="Lipzen A."/>
            <person name="Lundell T."/>
            <person name="Morin E."/>
            <person name="Murat C."/>
            <person name="Sun H."/>
            <person name="Tunlid A."/>
            <person name="Henrissat B."/>
            <person name="Grigoriev I.V."/>
            <person name="Hibbett D.S."/>
            <person name="Martin F."/>
            <person name="Nordberg H.P."/>
            <person name="Cantor M.N."/>
            <person name="Hua S.X."/>
        </authorList>
    </citation>
    <scope>NUCLEOTIDE SEQUENCE [LARGE SCALE GENOMIC DNA]</scope>
    <source>
        <strain evidence="1 2">Ve08.2h10</strain>
    </source>
</reference>
<reference evidence="2" key="2">
    <citation type="submission" date="2015-01" db="EMBL/GenBank/DDBJ databases">
        <title>Evolutionary Origins and Diversification of the Mycorrhizal Mutualists.</title>
        <authorList>
            <consortium name="DOE Joint Genome Institute"/>
            <consortium name="Mycorrhizal Genomics Consortium"/>
            <person name="Kohler A."/>
            <person name="Kuo A."/>
            <person name="Nagy L.G."/>
            <person name="Floudas D."/>
            <person name="Copeland A."/>
            <person name="Barry K.W."/>
            <person name="Cichocki N."/>
            <person name="Veneault-Fourrey C."/>
            <person name="LaButti K."/>
            <person name="Lindquist E.A."/>
            <person name="Lipzen A."/>
            <person name="Lundell T."/>
            <person name="Morin E."/>
            <person name="Murat C."/>
            <person name="Riley R."/>
            <person name="Ohm R."/>
            <person name="Sun H."/>
            <person name="Tunlid A."/>
            <person name="Henrissat B."/>
            <person name="Grigoriev I.V."/>
            <person name="Hibbett D.S."/>
            <person name="Martin F."/>
        </authorList>
    </citation>
    <scope>NUCLEOTIDE SEQUENCE [LARGE SCALE GENOMIC DNA]</scope>
    <source>
        <strain evidence="2">Ve08.2h10</strain>
    </source>
</reference>
<dbReference type="Proteomes" id="UP000054538">
    <property type="component" value="Unassembled WGS sequence"/>
</dbReference>
<evidence type="ECO:0000313" key="1">
    <source>
        <dbReference type="EMBL" id="KIK79194.1"/>
    </source>
</evidence>
<dbReference type="HOGENOM" id="CLU_006344_16_0_1"/>